<name>A0A5C6DC95_9BACT</name>
<feature type="transmembrane region" description="Helical" evidence="1">
    <location>
        <begin position="121"/>
        <end position="143"/>
    </location>
</feature>
<sequence>MPGLVDQLWLIRHLQQRIPESLQEGWEIFCTKVAVPLSRHDTGFVAPGQVVVTRKRWAWYFLPATLLFAIVGIVLTLTLGLHRMLIAPLPMLVLWALLHFSTPRKGLPVSRFDAQPENRRFLLFWLFWVCVGLAGSFILIAVNPKFPPTIVWLAAGGTIWFAVLMYKAVQLDRLRQQDDKKRIPEALTEWEEADSVS</sequence>
<reference evidence="2 3" key="1">
    <citation type="submission" date="2019-02" db="EMBL/GenBank/DDBJ databases">
        <title>Deep-cultivation of Planctomycetes and their phenomic and genomic characterization uncovers novel biology.</title>
        <authorList>
            <person name="Wiegand S."/>
            <person name="Jogler M."/>
            <person name="Boedeker C."/>
            <person name="Pinto D."/>
            <person name="Vollmers J."/>
            <person name="Rivas-Marin E."/>
            <person name="Kohn T."/>
            <person name="Peeters S.H."/>
            <person name="Heuer A."/>
            <person name="Rast P."/>
            <person name="Oberbeckmann S."/>
            <person name="Bunk B."/>
            <person name="Jeske O."/>
            <person name="Meyerdierks A."/>
            <person name="Storesund J.E."/>
            <person name="Kallscheuer N."/>
            <person name="Luecker S."/>
            <person name="Lage O.M."/>
            <person name="Pohl T."/>
            <person name="Merkel B.J."/>
            <person name="Hornburger P."/>
            <person name="Mueller R.-W."/>
            <person name="Bruemmer F."/>
            <person name="Labrenz M."/>
            <person name="Spormann A.M."/>
            <person name="Op Den Camp H."/>
            <person name="Overmann J."/>
            <person name="Amann R."/>
            <person name="Jetten M.S.M."/>
            <person name="Mascher T."/>
            <person name="Medema M.H."/>
            <person name="Devos D.P."/>
            <person name="Kaster A.-K."/>
            <person name="Ovreas L."/>
            <person name="Rohde M."/>
            <person name="Galperin M.Y."/>
            <person name="Jogler C."/>
        </authorList>
    </citation>
    <scope>NUCLEOTIDE SEQUENCE [LARGE SCALE GENOMIC DNA]</scope>
    <source>
        <strain evidence="2 3">Poly41</strain>
    </source>
</reference>
<keyword evidence="1" id="KW-1133">Transmembrane helix</keyword>
<keyword evidence="3" id="KW-1185">Reference proteome</keyword>
<dbReference type="Proteomes" id="UP000319143">
    <property type="component" value="Unassembled WGS sequence"/>
</dbReference>
<protein>
    <submittedName>
        <fullName evidence="2">Uncharacterized protein</fullName>
    </submittedName>
</protein>
<keyword evidence="1" id="KW-0812">Transmembrane</keyword>
<keyword evidence="1" id="KW-0472">Membrane</keyword>
<evidence type="ECO:0000256" key="1">
    <source>
        <dbReference type="SAM" id="Phobius"/>
    </source>
</evidence>
<evidence type="ECO:0000313" key="2">
    <source>
        <dbReference type="EMBL" id="TWU34853.1"/>
    </source>
</evidence>
<organism evidence="2 3">
    <name type="scientific">Novipirellula artificiosorum</name>
    <dbReference type="NCBI Taxonomy" id="2528016"/>
    <lineage>
        <taxon>Bacteria</taxon>
        <taxon>Pseudomonadati</taxon>
        <taxon>Planctomycetota</taxon>
        <taxon>Planctomycetia</taxon>
        <taxon>Pirellulales</taxon>
        <taxon>Pirellulaceae</taxon>
        <taxon>Novipirellula</taxon>
    </lineage>
</organism>
<accession>A0A5C6DC95</accession>
<dbReference type="EMBL" id="SJPV01000007">
    <property type="protein sequence ID" value="TWU34853.1"/>
    <property type="molecule type" value="Genomic_DNA"/>
</dbReference>
<proteinExistence type="predicted"/>
<dbReference type="AlphaFoldDB" id="A0A5C6DC95"/>
<feature type="transmembrane region" description="Helical" evidence="1">
    <location>
        <begin position="149"/>
        <end position="166"/>
    </location>
</feature>
<evidence type="ECO:0000313" key="3">
    <source>
        <dbReference type="Proteomes" id="UP000319143"/>
    </source>
</evidence>
<feature type="transmembrane region" description="Helical" evidence="1">
    <location>
        <begin position="81"/>
        <end position="100"/>
    </location>
</feature>
<gene>
    <name evidence="2" type="ORF">Poly41_39960</name>
</gene>
<comment type="caution">
    <text evidence="2">The sequence shown here is derived from an EMBL/GenBank/DDBJ whole genome shotgun (WGS) entry which is preliminary data.</text>
</comment>
<feature type="transmembrane region" description="Helical" evidence="1">
    <location>
        <begin position="57"/>
        <end position="75"/>
    </location>
</feature>